<reference evidence="2 3" key="1">
    <citation type="submission" date="2016-06" db="EMBL/GenBank/DDBJ databases">
        <title>Evolution of pathogenesis and genome organization in the Tremellales.</title>
        <authorList>
            <person name="Cuomo C."/>
            <person name="Litvintseva A."/>
            <person name="Heitman J."/>
            <person name="Chen Y."/>
            <person name="Sun S."/>
            <person name="Springer D."/>
            <person name="Dromer F."/>
            <person name="Young S."/>
            <person name="Zeng Q."/>
            <person name="Chapman S."/>
            <person name="Gujja S."/>
            <person name="Saif S."/>
            <person name="Birren B."/>
        </authorList>
    </citation>
    <scope>NUCLEOTIDE SEQUENCE [LARGE SCALE GENOMIC DNA]</scope>
    <source>
        <strain evidence="2 3">ATCC 28783</strain>
    </source>
</reference>
<accession>A0A4Q1BTA6</accession>
<evidence type="ECO:0000313" key="2">
    <source>
        <dbReference type="EMBL" id="RXK41304.1"/>
    </source>
</evidence>
<evidence type="ECO:0000313" key="3">
    <source>
        <dbReference type="Proteomes" id="UP000289152"/>
    </source>
</evidence>
<dbReference type="Proteomes" id="UP000289152">
    <property type="component" value="Unassembled WGS sequence"/>
</dbReference>
<keyword evidence="1" id="KW-1133">Transmembrane helix</keyword>
<comment type="caution">
    <text evidence="2">The sequence shown here is derived from an EMBL/GenBank/DDBJ whole genome shotgun (WGS) entry which is preliminary data.</text>
</comment>
<proteinExistence type="predicted"/>
<protein>
    <submittedName>
        <fullName evidence="2">Uncharacterized protein</fullName>
    </submittedName>
</protein>
<sequence>MSAPRFRSSRPYSSTPEEEIRRAKAAVGPFNWRAATLFVLTGAGLYWYFESEKAKVQERRRE</sequence>
<keyword evidence="1" id="KW-0812">Transmembrane</keyword>
<evidence type="ECO:0000256" key="1">
    <source>
        <dbReference type="SAM" id="Phobius"/>
    </source>
</evidence>
<keyword evidence="1" id="KW-0472">Membrane</keyword>
<keyword evidence="3" id="KW-1185">Reference proteome</keyword>
<dbReference type="VEuPathDB" id="FungiDB:TREMEDRAFT_65494"/>
<dbReference type="AlphaFoldDB" id="A0A4Q1BTA6"/>
<dbReference type="STRING" id="5217.A0A4Q1BTA6"/>
<dbReference type="EMBL" id="SDIL01000010">
    <property type="protein sequence ID" value="RXK41304.1"/>
    <property type="molecule type" value="Genomic_DNA"/>
</dbReference>
<name>A0A4Q1BTA6_TREME</name>
<gene>
    <name evidence="2" type="ORF">M231_01454</name>
</gene>
<organism evidence="2 3">
    <name type="scientific">Tremella mesenterica</name>
    <name type="common">Jelly fungus</name>
    <dbReference type="NCBI Taxonomy" id="5217"/>
    <lineage>
        <taxon>Eukaryota</taxon>
        <taxon>Fungi</taxon>
        <taxon>Dikarya</taxon>
        <taxon>Basidiomycota</taxon>
        <taxon>Agaricomycotina</taxon>
        <taxon>Tremellomycetes</taxon>
        <taxon>Tremellales</taxon>
        <taxon>Tremellaceae</taxon>
        <taxon>Tremella</taxon>
    </lineage>
</organism>
<dbReference type="InParanoid" id="A0A4Q1BTA6"/>
<feature type="transmembrane region" description="Helical" evidence="1">
    <location>
        <begin position="30"/>
        <end position="49"/>
    </location>
</feature>